<accession>W4EJT2</accession>
<dbReference type="InterPro" id="IPR035930">
    <property type="entry name" value="FomD-like_sf"/>
</dbReference>
<proteinExistence type="predicted"/>
<dbReference type="AlphaFoldDB" id="W4EJT2"/>
<dbReference type="PATRIC" id="fig|1227360.4.peg.3883"/>
<feature type="domain" description="DUF402" evidence="1">
    <location>
        <begin position="53"/>
        <end position="134"/>
    </location>
</feature>
<dbReference type="eggNOG" id="COG2306">
    <property type="taxonomic scope" value="Bacteria"/>
</dbReference>
<keyword evidence="3" id="KW-1185">Reference proteome</keyword>
<dbReference type="PANTHER" id="PTHR41271">
    <property type="entry name" value="DUF402 DOMAIN-CONTAINING PROTEIN"/>
    <property type="match status" value="1"/>
</dbReference>
<dbReference type="RefSeq" id="WP_179078234.1">
    <property type="nucleotide sequence ID" value="NZ_ASQA01000042.1"/>
</dbReference>
<dbReference type="InterPro" id="IPR007295">
    <property type="entry name" value="DUF402"/>
</dbReference>
<dbReference type="Gene3D" id="2.40.380.10">
    <property type="entry name" value="FomD-like"/>
    <property type="match status" value="1"/>
</dbReference>
<evidence type="ECO:0000313" key="3">
    <source>
        <dbReference type="Proteomes" id="UP000019062"/>
    </source>
</evidence>
<dbReference type="Proteomes" id="UP000019062">
    <property type="component" value="Unassembled WGS sequence"/>
</dbReference>
<dbReference type="Pfam" id="PF04167">
    <property type="entry name" value="DUF402"/>
    <property type="match status" value="1"/>
</dbReference>
<comment type="caution">
    <text evidence="2">The sequence shown here is derived from an EMBL/GenBank/DDBJ whole genome shotgun (WGS) entry which is preliminary data.</text>
</comment>
<sequence>MSPIQRGDKVNERKIRYDSTVVEYSCILLKAQNQNFVLFHEIMDSFTMKANQTKLTISKGSYTIAYYWKNRPYNLYIWRDNKGNYIGSYFNIVKNTYMIDNLVSFEDLIIDILVLPNGDYFILDEDELPEPLNQFEDGSVQQTLNSLTESLDMLLSQIISETENLYKHEELLPVLNNRKY</sequence>
<reference evidence="2 3" key="1">
    <citation type="journal article" date="2014" name="BMC Genomics">
        <title>Genomic comparison of sporeforming bacilli isolated from milk.</title>
        <authorList>
            <person name="Moreno Switt A.I."/>
            <person name="Andrus A.D."/>
            <person name="Ranieri M.L."/>
            <person name="Orsi R.H."/>
            <person name="Ivy R."/>
            <person name="den Bakker H.C."/>
            <person name="Martin N.H."/>
            <person name="Wiedmann M."/>
            <person name="Boor K.J."/>
        </authorList>
    </citation>
    <scope>NUCLEOTIDE SEQUENCE [LARGE SCALE GENOMIC DNA]</scope>
    <source>
        <strain evidence="2 3">FSL R5-213</strain>
    </source>
</reference>
<protein>
    <recommendedName>
        <fullName evidence="1">DUF402 domain-containing protein</fullName>
    </recommendedName>
</protein>
<evidence type="ECO:0000313" key="2">
    <source>
        <dbReference type="EMBL" id="ETT80858.1"/>
    </source>
</evidence>
<dbReference type="SUPFAM" id="SSF159234">
    <property type="entry name" value="FomD-like"/>
    <property type="match status" value="1"/>
</dbReference>
<evidence type="ECO:0000259" key="1">
    <source>
        <dbReference type="Pfam" id="PF04167"/>
    </source>
</evidence>
<organism evidence="2 3">
    <name type="scientific">Viridibacillus arenosi FSL R5-213</name>
    <dbReference type="NCBI Taxonomy" id="1227360"/>
    <lineage>
        <taxon>Bacteria</taxon>
        <taxon>Bacillati</taxon>
        <taxon>Bacillota</taxon>
        <taxon>Bacilli</taxon>
        <taxon>Bacillales</taxon>
        <taxon>Caryophanaceae</taxon>
        <taxon>Viridibacillus</taxon>
    </lineage>
</organism>
<dbReference type="PANTHER" id="PTHR41271:SF1">
    <property type="entry name" value="DUF402 DOMAIN-CONTAINING PROTEIN"/>
    <property type="match status" value="1"/>
</dbReference>
<dbReference type="EMBL" id="ASQA01000042">
    <property type="protein sequence ID" value="ETT80858.1"/>
    <property type="molecule type" value="Genomic_DNA"/>
</dbReference>
<gene>
    <name evidence="2" type="ORF">C176_19124</name>
</gene>
<name>W4EJT2_9BACL</name>